<dbReference type="AlphaFoldDB" id="A0A918RQL4"/>
<sequence>MGIVVTIAMLFGLIVLRPTPWRHEPNKTVALPMVVISAFLLSVCGLWNVGYGVVNLTAFWGWAALLSGVTMVIAAAVIFLYHGQAARVTFTWVDIMKPWVTALLAGFFLLYSVTLVQLNLGYSIIG</sequence>
<proteinExistence type="predicted"/>
<evidence type="ECO:0000256" key="1">
    <source>
        <dbReference type="SAM" id="Phobius"/>
    </source>
</evidence>
<name>A0A918RQL4_9GAMM</name>
<keyword evidence="3" id="KW-1185">Reference proteome</keyword>
<reference evidence="2" key="1">
    <citation type="journal article" date="2014" name="Int. J. Syst. Evol. Microbiol.">
        <title>Complete genome sequence of Corynebacterium casei LMG S-19264T (=DSM 44701T), isolated from a smear-ripened cheese.</title>
        <authorList>
            <consortium name="US DOE Joint Genome Institute (JGI-PGF)"/>
            <person name="Walter F."/>
            <person name="Albersmeier A."/>
            <person name="Kalinowski J."/>
            <person name="Ruckert C."/>
        </authorList>
    </citation>
    <scope>NUCLEOTIDE SEQUENCE</scope>
    <source>
        <strain evidence="2">KCTC 12711</strain>
    </source>
</reference>
<accession>A0A918RQL4</accession>
<feature type="transmembrane region" description="Helical" evidence="1">
    <location>
        <begin position="59"/>
        <end position="82"/>
    </location>
</feature>
<keyword evidence="1" id="KW-0472">Membrane</keyword>
<comment type="caution">
    <text evidence="2">The sequence shown here is derived from an EMBL/GenBank/DDBJ whole genome shotgun (WGS) entry which is preliminary data.</text>
</comment>
<feature type="transmembrane region" description="Helical" evidence="1">
    <location>
        <begin position="102"/>
        <end position="125"/>
    </location>
</feature>
<keyword evidence="1" id="KW-1133">Transmembrane helix</keyword>
<evidence type="ECO:0000313" key="2">
    <source>
        <dbReference type="EMBL" id="GHA06390.1"/>
    </source>
</evidence>
<protein>
    <submittedName>
        <fullName evidence="2">Uncharacterized protein</fullName>
    </submittedName>
</protein>
<dbReference type="EMBL" id="BMXA01000002">
    <property type="protein sequence ID" value="GHA06390.1"/>
    <property type="molecule type" value="Genomic_DNA"/>
</dbReference>
<feature type="transmembrane region" description="Helical" evidence="1">
    <location>
        <begin position="28"/>
        <end position="47"/>
    </location>
</feature>
<organism evidence="2 3">
    <name type="scientific">Arenicella chitinivorans</name>
    <dbReference type="NCBI Taxonomy" id="1329800"/>
    <lineage>
        <taxon>Bacteria</taxon>
        <taxon>Pseudomonadati</taxon>
        <taxon>Pseudomonadota</taxon>
        <taxon>Gammaproteobacteria</taxon>
        <taxon>Arenicellales</taxon>
        <taxon>Arenicellaceae</taxon>
        <taxon>Arenicella</taxon>
    </lineage>
</organism>
<gene>
    <name evidence="2" type="ORF">GCM10008090_15090</name>
</gene>
<keyword evidence="1" id="KW-0812">Transmembrane</keyword>
<evidence type="ECO:0000313" key="3">
    <source>
        <dbReference type="Proteomes" id="UP000614811"/>
    </source>
</evidence>
<dbReference type="Proteomes" id="UP000614811">
    <property type="component" value="Unassembled WGS sequence"/>
</dbReference>
<reference evidence="2" key="2">
    <citation type="submission" date="2020-09" db="EMBL/GenBank/DDBJ databases">
        <authorList>
            <person name="Sun Q."/>
            <person name="Kim S."/>
        </authorList>
    </citation>
    <scope>NUCLEOTIDE SEQUENCE</scope>
    <source>
        <strain evidence="2">KCTC 12711</strain>
    </source>
</reference>